<accession>Q0UU40</accession>
<sequence length="265" mass="30502">MSVLVYVATVTDTGNTPRETQRPNMLYTISTLTLHHLTSPSALTQLHHERGFATFLKAIAASNHGGRQRLYTRGIRRYYVRLRPLSPPPGWVGLLRTSRQIHSETANLPLPLNSFHISSPEHLKCLSHTLARSRISITKLRLDVKPRFELWRDRFLLPKILPHLKLLEVTFCSHRKPRLVNVEFLEVLFNQKTRKWFEDGCKGLLELVVLSGDDTAYHTKRQKNHDEYHDTFHQGYIPIYLSPPLPTTAHSTHSAPPHSPHPPYT</sequence>
<dbReference type="PROSITE" id="PS00557">
    <property type="entry name" value="FMN_HYDROXY_ACID_DH_1"/>
    <property type="match status" value="1"/>
</dbReference>
<dbReference type="RefSeq" id="XP_001795136.1">
    <property type="nucleotide sequence ID" value="XM_001795084.1"/>
</dbReference>
<protein>
    <submittedName>
        <fullName evidence="1">Uncharacterized protein</fullName>
    </submittedName>
</protein>
<dbReference type="AlphaFoldDB" id="Q0UU40"/>
<dbReference type="Proteomes" id="UP000001055">
    <property type="component" value="Unassembled WGS sequence"/>
</dbReference>
<evidence type="ECO:0000313" key="1">
    <source>
        <dbReference type="EMBL" id="EAT88484.1"/>
    </source>
</evidence>
<dbReference type="InterPro" id="IPR008259">
    <property type="entry name" value="FMN_hydac_DH_AS"/>
</dbReference>
<reference evidence="2" key="1">
    <citation type="journal article" date="2007" name="Plant Cell">
        <title>Dothideomycete-plant interactions illuminated by genome sequencing and EST analysis of the wheat pathogen Stagonospora nodorum.</title>
        <authorList>
            <person name="Hane J.K."/>
            <person name="Lowe R.G."/>
            <person name="Solomon P.S."/>
            <person name="Tan K.C."/>
            <person name="Schoch C.L."/>
            <person name="Spatafora J.W."/>
            <person name="Crous P.W."/>
            <person name="Kodira C."/>
            <person name="Birren B.W."/>
            <person name="Galagan J.E."/>
            <person name="Torriani S.F."/>
            <person name="McDonald B.A."/>
            <person name="Oliver R.P."/>
        </authorList>
    </citation>
    <scope>NUCLEOTIDE SEQUENCE [LARGE SCALE GENOMIC DNA]</scope>
    <source>
        <strain evidence="2">SN15 / ATCC MYA-4574 / FGSC 10173</strain>
    </source>
</reference>
<dbReference type="EMBL" id="CH445330">
    <property type="protein sequence ID" value="EAT88484.1"/>
    <property type="molecule type" value="Genomic_DNA"/>
</dbReference>
<dbReference type="GO" id="GO:0016491">
    <property type="term" value="F:oxidoreductase activity"/>
    <property type="evidence" value="ECO:0007669"/>
    <property type="project" value="InterPro"/>
</dbReference>
<dbReference type="KEGG" id="pno:SNOG_04724"/>
<dbReference type="GeneID" id="5972004"/>
<gene>
    <name evidence="1" type="ORF">SNOG_04724</name>
</gene>
<proteinExistence type="predicted"/>
<organism evidence="1 2">
    <name type="scientific">Phaeosphaeria nodorum (strain SN15 / ATCC MYA-4574 / FGSC 10173)</name>
    <name type="common">Glume blotch fungus</name>
    <name type="synonym">Parastagonospora nodorum</name>
    <dbReference type="NCBI Taxonomy" id="321614"/>
    <lineage>
        <taxon>Eukaryota</taxon>
        <taxon>Fungi</taxon>
        <taxon>Dikarya</taxon>
        <taxon>Ascomycota</taxon>
        <taxon>Pezizomycotina</taxon>
        <taxon>Dothideomycetes</taxon>
        <taxon>Pleosporomycetidae</taxon>
        <taxon>Pleosporales</taxon>
        <taxon>Pleosporineae</taxon>
        <taxon>Phaeosphaeriaceae</taxon>
        <taxon>Parastagonospora</taxon>
    </lineage>
</organism>
<dbReference type="InParanoid" id="Q0UU40"/>
<name>Q0UU40_PHANO</name>
<evidence type="ECO:0000313" key="2">
    <source>
        <dbReference type="Proteomes" id="UP000001055"/>
    </source>
</evidence>